<proteinExistence type="predicted"/>
<gene>
    <name evidence="2" type="ORF">MGEO_09590</name>
</gene>
<dbReference type="PROSITE" id="PS51819">
    <property type="entry name" value="VOC"/>
    <property type="match status" value="1"/>
</dbReference>
<evidence type="ECO:0000313" key="2">
    <source>
        <dbReference type="EMBL" id="OSQ50976.1"/>
    </source>
</evidence>
<dbReference type="InterPro" id="IPR029068">
    <property type="entry name" value="Glyas_Bleomycin-R_OHBP_Dase"/>
</dbReference>
<dbReference type="InterPro" id="IPR004360">
    <property type="entry name" value="Glyas_Fos-R_dOase_dom"/>
</dbReference>
<dbReference type="Gene3D" id="3.10.180.10">
    <property type="entry name" value="2,3-Dihydroxybiphenyl 1,2-Dioxygenase, domain 1"/>
    <property type="match status" value="1"/>
</dbReference>
<dbReference type="AlphaFoldDB" id="A0A1X4NL16"/>
<reference evidence="2 3" key="1">
    <citation type="submission" date="2014-03" db="EMBL/GenBank/DDBJ databases">
        <title>The draft genome sequence of Marivita geojedonensis KCTC 23882.</title>
        <authorList>
            <person name="Lai Q."/>
            <person name="Shao Z."/>
        </authorList>
    </citation>
    <scope>NUCLEOTIDE SEQUENCE [LARGE SCALE GENOMIC DNA]</scope>
    <source>
        <strain evidence="2 3">DPG-138</strain>
    </source>
</reference>
<dbReference type="OrthoDB" id="9812656at2"/>
<dbReference type="RefSeq" id="WP_085636535.1">
    <property type="nucleotide sequence ID" value="NZ_JFKC01000007.1"/>
</dbReference>
<dbReference type="Proteomes" id="UP000193926">
    <property type="component" value="Unassembled WGS sequence"/>
</dbReference>
<comment type="caution">
    <text evidence="2">The sequence shown here is derived from an EMBL/GenBank/DDBJ whole genome shotgun (WGS) entry which is preliminary data.</text>
</comment>
<feature type="domain" description="VOC" evidence="1">
    <location>
        <begin position="11"/>
        <end position="151"/>
    </location>
</feature>
<evidence type="ECO:0000313" key="3">
    <source>
        <dbReference type="Proteomes" id="UP000193926"/>
    </source>
</evidence>
<name>A0A1X4NL16_9RHOB</name>
<evidence type="ECO:0000259" key="1">
    <source>
        <dbReference type="PROSITE" id="PS51819"/>
    </source>
</evidence>
<keyword evidence="3" id="KW-1185">Reference proteome</keyword>
<sequence>MVRTQPFKPRALGEIAIRCRDFQAMCDFYERVLGLDRLKPAERGGHRDGIAFFHLGESHAGHVAVLALFSDDAGGVSMSPTTQDEGPNLAVGRRSSLHHLALSLPWDEQEAAAKWLEQEGCPTRFEIFEWTGWRGLFTQDPDGNTVELVAADPEWHIS</sequence>
<protein>
    <recommendedName>
        <fullName evidence="1">VOC domain-containing protein</fullName>
    </recommendedName>
</protein>
<dbReference type="STRING" id="1123756.MGEO_09590"/>
<dbReference type="InterPro" id="IPR037523">
    <property type="entry name" value="VOC_core"/>
</dbReference>
<dbReference type="Pfam" id="PF00903">
    <property type="entry name" value="Glyoxalase"/>
    <property type="match status" value="1"/>
</dbReference>
<accession>A0A1X4NL16</accession>
<dbReference type="EMBL" id="JFKC01000007">
    <property type="protein sequence ID" value="OSQ50976.1"/>
    <property type="molecule type" value="Genomic_DNA"/>
</dbReference>
<organism evidence="2 3">
    <name type="scientific">Marivita geojedonensis</name>
    <dbReference type="NCBI Taxonomy" id="1123756"/>
    <lineage>
        <taxon>Bacteria</taxon>
        <taxon>Pseudomonadati</taxon>
        <taxon>Pseudomonadota</taxon>
        <taxon>Alphaproteobacteria</taxon>
        <taxon>Rhodobacterales</taxon>
        <taxon>Roseobacteraceae</taxon>
        <taxon>Marivita</taxon>
    </lineage>
</organism>
<dbReference type="SUPFAM" id="SSF54593">
    <property type="entry name" value="Glyoxalase/Bleomycin resistance protein/Dihydroxybiphenyl dioxygenase"/>
    <property type="match status" value="1"/>
</dbReference>